<dbReference type="AlphaFoldDB" id="A0A6C0CID2"/>
<evidence type="ECO:0000256" key="5">
    <source>
        <dbReference type="ARBA" id="ARBA00022741"/>
    </source>
</evidence>
<evidence type="ECO:0000313" key="8">
    <source>
        <dbReference type="EMBL" id="QHT03429.1"/>
    </source>
</evidence>
<evidence type="ECO:0000256" key="3">
    <source>
        <dbReference type="ARBA" id="ARBA00022634"/>
    </source>
</evidence>
<reference evidence="8" key="1">
    <citation type="journal article" date="2020" name="Nature">
        <title>Giant virus diversity and host interactions through global metagenomics.</title>
        <authorList>
            <person name="Schulz F."/>
            <person name="Roux S."/>
            <person name="Paez-Espino D."/>
            <person name="Jungbluth S."/>
            <person name="Walsh D.A."/>
            <person name="Denef V.J."/>
            <person name="McMahon K.D."/>
            <person name="Konstantinidis K.T."/>
            <person name="Eloe-Fadrosh E.A."/>
            <person name="Kyrpides N.C."/>
            <person name="Woyke T."/>
        </authorList>
    </citation>
    <scope>NUCLEOTIDE SEQUENCE</scope>
    <source>
        <strain evidence="8">GVMAG-M-3300021079-18</strain>
    </source>
</reference>
<dbReference type="PANTHER" id="PTHR11441:SF0">
    <property type="entry name" value="THYMIDINE KINASE, CYTOSOLIC"/>
    <property type="match status" value="1"/>
</dbReference>
<dbReference type="GO" id="GO:0005524">
    <property type="term" value="F:ATP binding"/>
    <property type="evidence" value="ECO:0007669"/>
    <property type="project" value="UniProtKB-KW"/>
</dbReference>
<evidence type="ECO:0000256" key="4">
    <source>
        <dbReference type="ARBA" id="ARBA00022679"/>
    </source>
</evidence>
<dbReference type="PANTHER" id="PTHR11441">
    <property type="entry name" value="THYMIDINE KINASE"/>
    <property type="match status" value="1"/>
</dbReference>
<evidence type="ECO:0000256" key="6">
    <source>
        <dbReference type="ARBA" id="ARBA00022777"/>
    </source>
</evidence>
<evidence type="ECO:0000256" key="7">
    <source>
        <dbReference type="ARBA" id="ARBA00022840"/>
    </source>
</evidence>
<dbReference type="GO" id="GO:0071897">
    <property type="term" value="P:DNA biosynthetic process"/>
    <property type="evidence" value="ECO:0007669"/>
    <property type="project" value="UniProtKB-KW"/>
</dbReference>
<organism evidence="8">
    <name type="scientific">viral metagenome</name>
    <dbReference type="NCBI Taxonomy" id="1070528"/>
    <lineage>
        <taxon>unclassified sequences</taxon>
        <taxon>metagenomes</taxon>
        <taxon>organismal metagenomes</taxon>
    </lineage>
</organism>
<sequence>MNMGGNALSQQKLPNKKWDIIRPTVTLYMGPMKAAKTARAVQDAQKYALFCRVIYVNPKVDIRSSDGVVRSRSGLNTECLTVEKLAELTDLPAFREAEVVVLDEAQFFPDLKDFVIKHRDSKSFIVASLDGDYKQEKFGQVWDLIPYARHIEKLLALCEICMNGNPAVCTITRTPLDGQVNVVGPTESVFIPVCEYCRNNSYYL</sequence>
<comment type="similarity">
    <text evidence="1">Belongs to the thymidine kinase family.</text>
</comment>
<dbReference type="GO" id="GO:0046104">
    <property type="term" value="P:thymidine metabolic process"/>
    <property type="evidence" value="ECO:0007669"/>
    <property type="project" value="TreeGrafter"/>
</dbReference>
<proteinExistence type="inferred from homology"/>
<dbReference type="SUPFAM" id="SSF52540">
    <property type="entry name" value="P-loop containing nucleoside triphosphate hydrolases"/>
    <property type="match status" value="1"/>
</dbReference>
<keyword evidence="7" id="KW-0067">ATP-binding</keyword>
<protein>
    <recommendedName>
        <fullName evidence="2">thymidine kinase</fullName>
        <ecNumber evidence="2">2.7.1.21</ecNumber>
    </recommendedName>
</protein>
<accession>A0A6C0CID2</accession>
<dbReference type="EC" id="2.7.1.21" evidence="2"/>
<dbReference type="EMBL" id="MN739411">
    <property type="protein sequence ID" value="QHT03429.1"/>
    <property type="molecule type" value="Genomic_DNA"/>
</dbReference>
<dbReference type="PIRSF" id="PIRSF035805">
    <property type="entry name" value="TK_cell"/>
    <property type="match status" value="1"/>
</dbReference>
<dbReference type="Pfam" id="PF00265">
    <property type="entry name" value="TK"/>
    <property type="match status" value="1"/>
</dbReference>
<keyword evidence="4" id="KW-0808">Transferase</keyword>
<dbReference type="InterPro" id="IPR027417">
    <property type="entry name" value="P-loop_NTPase"/>
</dbReference>
<dbReference type="InterPro" id="IPR001267">
    <property type="entry name" value="Thymidine_kinase"/>
</dbReference>
<evidence type="ECO:0000256" key="2">
    <source>
        <dbReference type="ARBA" id="ARBA00012118"/>
    </source>
</evidence>
<name>A0A6C0CID2_9ZZZZ</name>
<keyword evidence="3" id="KW-0237">DNA synthesis</keyword>
<dbReference type="Gene3D" id="3.40.50.300">
    <property type="entry name" value="P-loop containing nucleotide triphosphate hydrolases"/>
    <property type="match status" value="1"/>
</dbReference>
<keyword evidence="6" id="KW-0418">Kinase</keyword>
<evidence type="ECO:0000256" key="1">
    <source>
        <dbReference type="ARBA" id="ARBA00007587"/>
    </source>
</evidence>
<keyword evidence="5" id="KW-0547">Nucleotide-binding</keyword>
<dbReference type="GO" id="GO:0004797">
    <property type="term" value="F:thymidine kinase activity"/>
    <property type="evidence" value="ECO:0007669"/>
    <property type="project" value="UniProtKB-EC"/>
</dbReference>